<dbReference type="AlphaFoldDB" id="A0A2S2NS77"/>
<dbReference type="GO" id="GO:0016747">
    <property type="term" value="F:acyltransferase activity, transferring groups other than amino-acyl groups"/>
    <property type="evidence" value="ECO:0007669"/>
    <property type="project" value="InterPro"/>
</dbReference>
<feature type="transmembrane region" description="Helical" evidence="1">
    <location>
        <begin position="598"/>
        <end position="617"/>
    </location>
</feature>
<proteinExistence type="predicted"/>
<feature type="transmembrane region" description="Helical" evidence="1">
    <location>
        <begin position="482"/>
        <end position="502"/>
    </location>
</feature>
<keyword evidence="1" id="KW-0812">Transmembrane</keyword>
<feature type="transmembrane region" description="Helical" evidence="1">
    <location>
        <begin position="391"/>
        <end position="409"/>
    </location>
</feature>
<feature type="transmembrane region" description="Helical" evidence="1">
    <location>
        <begin position="638"/>
        <end position="656"/>
    </location>
</feature>
<sequence>MSRLSIRAISILVSALHIVLVSSSEGTPSTNIGENIISEEDINDLIPDVWVSDMFYRALANFTLRRAPGTDCRRQSAVYEKHLRNHTSWAVRMRESWNRYPVGILVGNTYQMGDYDECVDLGVRYPVKGQYCLPEIKLIPPTGKNYSFERTEDLDDFGINHAWKTVLGWGDYQDQMQRNVLKLGMCIPDTCSALDLQTSLQNEFDETFHPEHFKTIVKVDPIMCRVREDMFPYDTSYYVTMWIFSLLFVICCGATLHHFIRKSHQKNKNENGEVPNSFFYDFSFIVSIKSLLKFDKDNELNYFYTTKTITTVCIVCGHKFMVMLSNPISNSKFMETIYLNGPAIILTSINVVDPFFFISGFIMYINLSREFRKPKTESVWKTLLIPIIERILRLLPAYCVVMTITAHIIPHLGDGPLWPFKSWEEAEICKNYWWTNVLFISNLVDAKYQCLFMSWCLSCDMQFFIIGVIVVYILTKNQKKGIALLGTIIGLSISVPFIITLLTGRDGIDKFLVQHALYPRNFLLLNESYRSSYMRATPFFSGLAMSIVVEKCKRKNVKFSQIVVHSGLFAVWTITFWVQFYGTVFYTRNRPYYPLEHALYLTLCHCTWSVAGTWMTLSYFTSGYGLLNTVFNNRLTVFMGKLSYSVMLLNITVILTSQSSQRLPVHMSAKYLFDGWLYDLIICYLLAIIMYLIVEEPFAKLAKRLLYQRKNKNSSINYGSPIEKMTISNSNTVKED</sequence>
<gene>
    <name evidence="4" type="primary">nrf-6_7</name>
    <name evidence="4" type="ORF">g.153652</name>
</gene>
<evidence type="ECO:0000256" key="1">
    <source>
        <dbReference type="SAM" id="Phobius"/>
    </source>
</evidence>
<feature type="chain" id="PRO_5015496417" evidence="2">
    <location>
        <begin position="27"/>
        <end position="736"/>
    </location>
</feature>
<evidence type="ECO:0000313" key="4">
    <source>
        <dbReference type="EMBL" id="MBY19616.1"/>
    </source>
</evidence>
<feature type="transmembrane region" description="Helical" evidence="1">
    <location>
        <begin position="562"/>
        <end position="586"/>
    </location>
</feature>
<dbReference type="SMART" id="SM00703">
    <property type="entry name" value="NRF"/>
    <property type="match status" value="1"/>
</dbReference>
<feature type="transmembrane region" description="Helical" evidence="1">
    <location>
        <begin position="344"/>
        <end position="365"/>
    </location>
</feature>
<keyword evidence="2" id="KW-0732">Signal</keyword>
<feature type="transmembrane region" description="Helical" evidence="1">
    <location>
        <begin position="676"/>
        <end position="694"/>
    </location>
</feature>
<dbReference type="PANTHER" id="PTHR11161">
    <property type="entry name" value="O-ACYLTRANSFERASE"/>
    <property type="match status" value="1"/>
</dbReference>
<feature type="transmembrane region" description="Helical" evidence="1">
    <location>
        <begin position="452"/>
        <end position="475"/>
    </location>
</feature>
<evidence type="ECO:0000259" key="3">
    <source>
        <dbReference type="SMART" id="SM00703"/>
    </source>
</evidence>
<feature type="transmembrane region" description="Helical" evidence="1">
    <location>
        <begin position="302"/>
        <end position="324"/>
    </location>
</feature>
<name>A0A2S2NS77_SCHGA</name>
<dbReference type="Pfam" id="PF20146">
    <property type="entry name" value="NRF"/>
    <property type="match status" value="1"/>
</dbReference>
<dbReference type="Pfam" id="PF01757">
    <property type="entry name" value="Acyl_transf_3"/>
    <property type="match status" value="1"/>
</dbReference>
<organism evidence="4">
    <name type="scientific">Schizaphis graminum</name>
    <name type="common">Green bug aphid</name>
    <dbReference type="NCBI Taxonomy" id="13262"/>
    <lineage>
        <taxon>Eukaryota</taxon>
        <taxon>Metazoa</taxon>
        <taxon>Ecdysozoa</taxon>
        <taxon>Arthropoda</taxon>
        <taxon>Hexapoda</taxon>
        <taxon>Insecta</taxon>
        <taxon>Pterygota</taxon>
        <taxon>Neoptera</taxon>
        <taxon>Paraneoptera</taxon>
        <taxon>Hemiptera</taxon>
        <taxon>Sternorrhyncha</taxon>
        <taxon>Aphidomorpha</taxon>
        <taxon>Aphidoidea</taxon>
        <taxon>Aphididae</taxon>
        <taxon>Aphidini</taxon>
        <taxon>Schizaphis</taxon>
    </lineage>
</organism>
<protein>
    <submittedName>
        <fullName evidence="4">Nose resistant to fluoxetine protein 6</fullName>
    </submittedName>
</protein>
<feature type="signal peptide" evidence="2">
    <location>
        <begin position="1"/>
        <end position="26"/>
    </location>
</feature>
<keyword evidence="1" id="KW-1133">Transmembrane helix</keyword>
<feature type="transmembrane region" description="Helical" evidence="1">
    <location>
        <begin position="237"/>
        <end position="260"/>
    </location>
</feature>
<feature type="transmembrane region" description="Helical" evidence="1">
    <location>
        <begin position="532"/>
        <end position="550"/>
    </location>
</feature>
<dbReference type="InterPro" id="IPR006621">
    <property type="entry name" value="Nose-resist-to-fluoxetine_N"/>
</dbReference>
<feature type="domain" description="Nose resistant-to-fluoxetine protein N-terminal" evidence="3">
    <location>
        <begin position="69"/>
        <end position="226"/>
    </location>
</feature>
<dbReference type="PANTHER" id="PTHR11161:SF0">
    <property type="entry name" value="O-ACYLTRANSFERASE LIKE PROTEIN"/>
    <property type="match status" value="1"/>
</dbReference>
<reference evidence="4" key="1">
    <citation type="submission" date="2018-04" db="EMBL/GenBank/DDBJ databases">
        <title>Transcriptome of Schizaphis graminum biotype I.</title>
        <authorList>
            <person name="Scully E.D."/>
            <person name="Geib S.M."/>
            <person name="Palmer N.A."/>
            <person name="Koch K."/>
            <person name="Bradshaw J."/>
            <person name="Heng-Moss T."/>
            <person name="Sarath G."/>
        </authorList>
    </citation>
    <scope>NUCLEOTIDE SEQUENCE</scope>
</reference>
<dbReference type="InterPro" id="IPR052728">
    <property type="entry name" value="O2_lipid_transport_reg"/>
</dbReference>
<accession>A0A2S2NS77</accession>
<keyword evidence="1" id="KW-0472">Membrane</keyword>
<dbReference type="EMBL" id="GGMR01006997">
    <property type="protein sequence ID" value="MBY19616.1"/>
    <property type="molecule type" value="Transcribed_RNA"/>
</dbReference>
<evidence type="ECO:0000256" key="2">
    <source>
        <dbReference type="SAM" id="SignalP"/>
    </source>
</evidence>
<dbReference type="InterPro" id="IPR002656">
    <property type="entry name" value="Acyl_transf_3_dom"/>
</dbReference>